<dbReference type="EMBL" id="JASXSX010000003">
    <property type="protein sequence ID" value="MDT3767907.1"/>
    <property type="molecule type" value="Genomic_DNA"/>
</dbReference>
<proteinExistence type="predicted"/>
<name>A0ABU3IC11_9ACTO</name>
<dbReference type="InterPro" id="IPR019932">
    <property type="entry name" value="CHP03543"/>
</dbReference>
<organism evidence="1 2">
    <name type="scientific">Gleimia hominis</name>
    <dbReference type="NCBI Taxonomy" id="595468"/>
    <lineage>
        <taxon>Bacteria</taxon>
        <taxon>Bacillati</taxon>
        <taxon>Actinomycetota</taxon>
        <taxon>Actinomycetes</taxon>
        <taxon>Actinomycetales</taxon>
        <taxon>Actinomycetaceae</taxon>
        <taxon>Gleimia</taxon>
    </lineage>
</organism>
<dbReference type="NCBIfam" id="TIGR03544">
    <property type="entry name" value="DivI1A_domain"/>
    <property type="match status" value="1"/>
</dbReference>
<evidence type="ECO:0000313" key="1">
    <source>
        <dbReference type="EMBL" id="MDT3767907.1"/>
    </source>
</evidence>
<gene>
    <name evidence="1" type="ORF">QS713_07525</name>
</gene>
<dbReference type="NCBIfam" id="TIGR03543">
    <property type="entry name" value="divI1A_rptt_fam"/>
    <property type="match status" value="1"/>
</dbReference>
<dbReference type="RefSeq" id="WP_313274088.1">
    <property type="nucleotide sequence ID" value="NZ_JASXSX010000003.1"/>
</dbReference>
<reference evidence="1 2" key="1">
    <citation type="submission" date="2023-06" db="EMBL/GenBank/DDBJ databases">
        <title>Draft genome sequence of Gleimia hominis type strain CCUG 57540T.</title>
        <authorList>
            <person name="Salva-Serra F."/>
            <person name="Cardew S."/>
            <person name="Jensie Markopoulos S."/>
            <person name="Ohlen M."/>
            <person name="Inganas E."/>
            <person name="Svensson-Stadler L."/>
            <person name="Moore E.R.B."/>
        </authorList>
    </citation>
    <scope>NUCLEOTIDE SEQUENCE [LARGE SCALE GENOMIC DNA]</scope>
    <source>
        <strain evidence="1 2">CCUG 57540</strain>
    </source>
</reference>
<dbReference type="Proteomes" id="UP001247542">
    <property type="component" value="Unassembled WGS sequence"/>
</dbReference>
<accession>A0ABU3IC11</accession>
<comment type="caution">
    <text evidence="1">The sequence shown here is derived from an EMBL/GenBank/DDBJ whole genome shotgun (WGS) entry which is preliminary data.</text>
</comment>
<sequence length="184" mass="20873">MTDFFPSTKFFQKGYDQDAVNSFFEKAREAYEQNRQLSDFTSEHVRNAAFPMRRGGYDPAAVDAALDRMEGAFVTRDRADHVAVNGEQAWLNHVADRATTLYPRLVRPVGERFAHPAKGKQGYDSLQVDDFLDRLGRFFDDEDTLTAEEVRHLTFKAAKGAEAYLEGPVDAYLSRVIEILLAVE</sequence>
<keyword evidence="2" id="KW-1185">Reference proteome</keyword>
<dbReference type="InterPro" id="IPR019933">
    <property type="entry name" value="DivIVA_domain"/>
</dbReference>
<protein>
    <submittedName>
        <fullName evidence="1">DivIVA domain-containing protein</fullName>
    </submittedName>
</protein>
<evidence type="ECO:0000313" key="2">
    <source>
        <dbReference type="Proteomes" id="UP001247542"/>
    </source>
</evidence>